<evidence type="ECO:0000313" key="2">
    <source>
        <dbReference type="EMBL" id="KIK13925.1"/>
    </source>
</evidence>
<name>A0A0C9XNB2_9AGAM</name>
<evidence type="ECO:0000313" key="3">
    <source>
        <dbReference type="Proteomes" id="UP000054018"/>
    </source>
</evidence>
<dbReference type="Proteomes" id="UP000054018">
    <property type="component" value="Unassembled WGS sequence"/>
</dbReference>
<reference evidence="2 3" key="1">
    <citation type="submission" date="2014-04" db="EMBL/GenBank/DDBJ databases">
        <authorList>
            <consortium name="DOE Joint Genome Institute"/>
            <person name="Kuo A."/>
            <person name="Kohler A."/>
            <person name="Costa M.D."/>
            <person name="Nagy L.G."/>
            <person name="Floudas D."/>
            <person name="Copeland A."/>
            <person name="Barry K.W."/>
            <person name="Cichocki N."/>
            <person name="Veneault-Fourrey C."/>
            <person name="LaButti K."/>
            <person name="Lindquist E.A."/>
            <person name="Lipzen A."/>
            <person name="Lundell T."/>
            <person name="Morin E."/>
            <person name="Murat C."/>
            <person name="Sun H."/>
            <person name="Tunlid A."/>
            <person name="Henrissat B."/>
            <person name="Grigoriev I.V."/>
            <person name="Hibbett D.S."/>
            <person name="Martin F."/>
            <person name="Nordberg H.P."/>
            <person name="Cantor M.N."/>
            <person name="Hua S.X."/>
        </authorList>
    </citation>
    <scope>NUCLEOTIDE SEQUENCE [LARGE SCALE GENOMIC DNA]</scope>
    <source>
        <strain evidence="2 3">441</strain>
    </source>
</reference>
<feature type="compositionally biased region" description="Basic and acidic residues" evidence="1">
    <location>
        <begin position="12"/>
        <end position="42"/>
    </location>
</feature>
<feature type="region of interest" description="Disordered" evidence="1">
    <location>
        <begin position="1"/>
        <end position="114"/>
    </location>
</feature>
<keyword evidence="3" id="KW-1185">Reference proteome</keyword>
<protein>
    <submittedName>
        <fullName evidence="2">Uncharacterized protein</fullName>
    </submittedName>
</protein>
<reference evidence="3" key="2">
    <citation type="submission" date="2015-01" db="EMBL/GenBank/DDBJ databases">
        <title>Evolutionary Origins and Diversification of the Mycorrhizal Mutualists.</title>
        <authorList>
            <consortium name="DOE Joint Genome Institute"/>
            <consortium name="Mycorrhizal Genomics Consortium"/>
            <person name="Kohler A."/>
            <person name="Kuo A."/>
            <person name="Nagy L.G."/>
            <person name="Floudas D."/>
            <person name="Copeland A."/>
            <person name="Barry K.W."/>
            <person name="Cichocki N."/>
            <person name="Veneault-Fourrey C."/>
            <person name="LaButti K."/>
            <person name="Lindquist E.A."/>
            <person name="Lipzen A."/>
            <person name="Lundell T."/>
            <person name="Morin E."/>
            <person name="Murat C."/>
            <person name="Riley R."/>
            <person name="Ohm R."/>
            <person name="Sun H."/>
            <person name="Tunlid A."/>
            <person name="Henrissat B."/>
            <person name="Grigoriev I.V."/>
            <person name="Hibbett D.S."/>
            <person name="Martin F."/>
        </authorList>
    </citation>
    <scope>NUCLEOTIDE SEQUENCE [LARGE SCALE GENOMIC DNA]</scope>
    <source>
        <strain evidence="3">441</strain>
    </source>
</reference>
<proteinExistence type="predicted"/>
<feature type="region of interest" description="Disordered" evidence="1">
    <location>
        <begin position="166"/>
        <end position="186"/>
    </location>
</feature>
<sequence>MREAAEEWAETAFRRMGERRDSRERTGTYENRELEPRHRQVDDGAEDVGTRLSASRGGRRRESLPKSRRFTADLDYVLAPPSPKTSEYSPPETTRAAKWKRRSMGGTSRSPVGVHRNENTIERSKDDTDERDRGQVEQMLVMDGKDEEGTGTSVLLRSRVESRRVSQIAVPVTPGEPPPEHIHDGREECHDIRVLLRTMEPQELEKKLGKDGLRKQIGNLFNAK</sequence>
<dbReference type="OrthoDB" id="2693459at2759"/>
<evidence type="ECO:0000256" key="1">
    <source>
        <dbReference type="SAM" id="MobiDB-lite"/>
    </source>
</evidence>
<gene>
    <name evidence="2" type="ORF">PISMIDRAFT_688294</name>
</gene>
<accession>A0A0C9XNB2</accession>
<dbReference type="EMBL" id="KN833966">
    <property type="protein sequence ID" value="KIK13925.1"/>
    <property type="molecule type" value="Genomic_DNA"/>
</dbReference>
<organism evidence="2 3">
    <name type="scientific">Pisolithus microcarpus 441</name>
    <dbReference type="NCBI Taxonomy" id="765257"/>
    <lineage>
        <taxon>Eukaryota</taxon>
        <taxon>Fungi</taxon>
        <taxon>Dikarya</taxon>
        <taxon>Basidiomycota</taxon>
        <taxon>Agaricomycotina</taxon>
        <taxon>Agaricomycetes</taxon>
        <taxon>Agaricomycetidae</taxon>
        <taxon>Boletales</taxon>
        <taxon>Sclerodermatineae</taxon>
        <taxon>Pisolithaceae</taxon>
        <taxon>Pisolithus</taxon>
    </lineage>
</organism>
<dbReference type="AlphaFoldDB" id="A0A0C9XNB2"/>
<dbReference type="HOGENOM" id="CLU_1235461_0_0_1"/>